<reference evidence="2 3" key="1">
    <citation type="submission" date="2019-03" db="EMBL/GenBank/DDBJ databases">
        <title>Freshwater and sediment microbial communities from various areas in North America, analyzing microbe dynamics in response to fracking.</title>
        <authorList>
            <person name="Lamendella R."/>
        </authorList>
    </citation>
    <scope>NUCLEOTIDE SEQUENCE [LARGE SCALE GENOMIC DNA]</scope>
    <source>
        <strain evidence="2 3">1_TX</strain>
    </source>
</reference>
<name>A0A4R6HXQ8_9GAMM</name>
<evidence type="ECO:0000259" key="1">
    <source>
        <dbReference type="Pfam" id="PF10675"/>
    </source>
</evidence>
<proteinExistence type="predicted"/>
<dbReference type="InterPro" id="IPR019617">
    <property type="entry name" value="DUF2489"/>
</dbReference>
<dbReference type="Pfam" id="PF10675">
    <property type="entry name" value="DUF2489"/>
    <property type="match status" value="1"/>
</dbReference>
<dbReference type="AlphaFoldDB" id="A0A4R6HXQ8"/>
<sequence>MTTTLALILLALALAIIAGLGTYAFSLCKEVKRRKAFREEERQRAHHNCLENLEIVAAALAQDQVDITEGSWRCKVLLEILDEKLTERPAFQAFDEVHRRTRHLHTHTARQALDPRDRAREDRERLTVEEEFREPVLKAAAAVVEFRRGWPENLH</sequence>
<comment type="caution">
    <text evidence="2">The sequence shown here is derived from an EMBL/GenBank/DDBJ whole genome shotgun (WGS) entry which is preliminary data.</text>
</comment>
<evidence type="ECO:0000313" key="2">
    <source>
        <dbReference type="EMBL" id="TDO13922.1"/>
    </source>
</evidence>
<dbReference type="Proteomes" id="UP000295150">
    <property type="component" value="Unassembled WGS sequence"/>
</dbReference>
<organism evidence="2 3">
    <name type="scientific">Halomonas ventosae</name>
    <dbReference type="NCBI Taxonomy" id="229007"/>
    <lineage>
        <taxon>Bacteria</taxon>
        <taxon>Pseudomonadati</taxon>
        <taxon>Pseudomonadota</taxon>
        <taxon>Gammaproteobacteria</taxon>
        <taxon>Oceanospirillales</taxon>
        <taxon>Halomonadaceae</taxon>
        <taxon>Halomonas</taxon>
    </lineage>
</organism>
<evidence type="ECO:0000313" key="3">
    <source>
        <dbReference type="Proteomes" id="UP000295150"/>
    </source>
</evidence>
<dbReference type="RefSeq" id="WP_133482245.1">
    <property type="nucleotide sequence ID" value="NZ_SNWH01000003.1"/>
</dbReference>
<keyword evidence="3" id="KW-1185">Reference proteome</keyword>
<gene>
    <name evidence="2" type="ORF">DFO68_103146</name>
</gene>
<feature type="domain" description="DUF2489" evidence="1">
    <location>
        <begin position="17"/>
        <end position="142"/>
    </location>
</feature>
<dbReference type="OrthoDB" id="5740155at2"/>
<dbReference type="EMBL" id="SNWH01000003">
    <property type="protein sequence ID" value="TDO13922.1"/>
    <property type="molecule type" value="Genomic_DNA"/>
</dbReference>
<accession>A0A4R6HXQ8</accession>
<protein>
    <submittedName>
        <fullName evidence="2">Uncharacterized protein DUF2489</fullName>
    </submittedName>
</protein>